<dbReference type="InterPro" id="IPR027417">
    <property type="entry name" value="P-loop_NTPase"/>
</dbReference>
<organism evidence="12 13">
    <name type="scientific">Corynebacterium mendelii</name>
    <dbReference type="NCBI Taxonomy" id="2765362"/>
    <lineage>
        <taxon>Bacteria</taxon>
        <taxon>Bacillati</taxon>
        <taxon>Actinomycetota</taxon>
        <taxon>Actinomycetes</taxon>
        <taxon>Mycobacteriales</taxon>
        <taxon>Corynebacteriaceae</taxon>
        <taxon>Corynebacterium</taxon>
    </lineage>
</organism>
<keyword evidence="9" id="KW-0472">Membrane</keyword>
<sequence>MGISSTGHHRSTDHPQQPATGLRARHISVGYRDTQVIDDLSLDIPPGQVTTIIGPNGCGKSTLLKALCRLLPVTRGQVELDGVALTKTSSRRLARAIGVLPQNPVAPEGTIVADLVAMGRHPYRSWMRQWAGDDGEVVAQALARTGVTDLSERRIDSLSGGQRQRVWIAMALAQDTDILVLDEPTTYLDLAHSVDVLDLVDTLHRQQQRTVVMVLHDLGLACRYSDHLVVMKNGAIVAQGDPAEIITPELLSDVFGLTSRVIDDPVSDRPLIVPVGRCRTTTG</sequence>
<comment type="caution">
    <text evidence="12">The sequence shown here is derived from an EMBL/GenBank/DDBJ whole genome shotgun (WGS) entry which is preliminary data.</text>
</comment>
<dbReference type="FunFam" id="3.40.50.300:FF:000134">
    <property type="entry name" value="Iron-enterobactin ABC transporter ATP-binding protein"/>
    <property type="match status" value="1"/>
</dbReference>
<dbReference type="InterPro" id="IPR017871">
    <property type="entry name" value="ABC_transporter-like_CS"/>
</dbReference>
<dbReference type="RefSeq" id="WP_207118676.1">
    <property type="nucleotide sequence ID" value="NZ_JAFLEQ010000008.1"/>
</dbReference>
<accession>A0A939DZ48</accession>
<dbReference type="Gene3D" id="3.40.50.300">
    <property type="entry name" value="P-loop containing nucleotide triphosphate hydrolases"/>
    <property type="match status" value="1"/>
</dbReference>
<reference evidence="12" key="1">
    <citation type="submission" date="2021-03" db="EMBL/GenBank/DDBJ databases">
        <authorList>
            <person name="Sun Q."/>
        </authorList>
    </citation>
    <scope>NUCLEOTIDE SEQUENCE</scope>
    <source>
        <strain evidence="12">CCM 8862</strain>
    </source>
</reference>
<dbReference type="Proteomes" id="UP000664332">
    <property type="component" value="Unassembled WGS sequence"/>
</dbReference>
<evidence type="ECO:0000256" key="6">
    <source>
        <dbReference type="ARBA" id="ARBA00022840"/>
    </source>
</evidence>
<dbReference type="SUPFAM" id="SSF52540">
    <property type="entry name" value="P-loop containing nucleoside triphosphate hydrolases"/>
    <property type="match status" value="1"/>
</dbReference>
<keyword evidence="4" id="KW-0410">Iron transport</keyword>
<keyword evidence="6 12" id="KW-0067">ATP-binding</keyword>
<protein>
    <submittedName>
        <fullName evidence="12">ABC transporter ATP-binding protein</fullName>
    </submittedName>
</protein>
<dbReference type="PROSITE" id="PS00211">
    <property type="entry name" value="ABC_TRANSPORTER_1"/>
    <property type="match status" value="1"/>
</dbReference>
<keyword evidence="7" id="KW-0408">Iron</keyword>
<dbReference type="PANTHER" id="PTHR42771">
    <property type="entry name" value="IRON(3+)-HYDROXAMATE IMPORT ATP-BINDING PROTEIN FHUC"/>
    <property type="match status" value="1"/>
</dbReference>
<evidence type="ECO:0000256" key="4">
    <source>
        <dbReference type="ARBA" id="ARBA00022496"/>
    </source>
</evidence>
<feature type="domain" description="ABC transporter" evidence="11">
    <location>
        <begin position="22"/>
        <end position="258"/>
    </location>
</feature>
<keyword evidence="5" id="KW-0547">Nucleotide-binding</keyword>
<dbReference type="PANTHER" id="PTHR42771:SF2">
    <property type="entry name" value="IRON(3+)-HYDROXAMATE IMPORT ATP-BINDING PROTEIN FHUC"/>
    <property type="match status" value="1"/>
</dbReference>
<dbReference type="InterPro" id="IPR051535">
    <property type="entry name" value="Siderophore_ABC-ATPase"/>
</dbReference>
<dbReference type="AlphaFoldDB" id="A0A939DZ48"/>
<comment type="subcellular location">
    <subcellularLocation>
        <location evidence="1">Cell membrane</location>
        <topology evidence="1">Peripheral membrane protein</topology>
    </subcellularLocation>
</comment>
<dbReference type="GO" id="GO:0016887">
    <property type="term" value="F:ATP hydrolysis activity"/>
    <property type="evidence" value="ECO:0007669"/>
    <property type="project" value="InterPro"/>
</dbReference>
<dbReference type="Pfam" id="PF00005">
    <property type="entry name" value="ABC_tran"/>
    <property type="match status" value="1"/>
</dbReference>
<dbReference type="InterPro" id="IPR003439">
    <property type="entry name" value="ABC_transporter-like_ATP-bd"/>
</dbReference>
<dbReference type="GO" id="GO:0006826">
    <property type="term" value="P:iron ion transport"/>
    <property type="evidence" value="ECO:0007669"/>
    <property type="project" value="UniProtKB-KW"/>
</dbReference>
<evidence type="ECO:0000256" key="2">
    <source>
        <dbReference type="ARBA" id="ARBA00022448"/>
    </source>
</evidence>
<dbReference type="PROSITE" id="PS50893">
    <property type="entry name" value="ABC_TRANSPORTER_2"/>
    <property type="match status" value="1"/>
</dbReference>
<dbReference type="SMART" id="SM00382">
    <property type="entry name" value="AAA"/>
    <property type="match status" value="1"/>
</dbReference>
<evidence type="ECO:0000256" key="1">
    <source>
        <dbReference type="ARBA" id="ARBA00004202"/>
    </source>
</evidence>
<keyword evidence="3" id="KW-1003">Cell membrane</keyword>
<evidence type="ECO:0000256" key="8">
    <source>
        <dbReference type="ARBA" id="ARBA00023065"/>
    </source>
</evidence>
<dbReference type="GO" id="GO:0005886">
    <property type="term" value="C:plasma membrane"/>
    <property type="evidence" value="ECO:0007669"/>
    <property type="project" value="UniProtKB-SubCell"/>
</dbReference>
<evidence type="ECO:0000256" key="3">
    <source>
        <dbReference type="ARBA" id="ARBA00022475"/>
    </source>
</evidence>
<feature type="region of interest" description="Disordered" evidence="10">
    <location>
        <begin position="1"/>
        <end position="21"/>
    </location>
</feature>
<evidence type="ECO:0000259" key="11">
    <source>
        <dbReference type="PROSITE" id="PS50893"/>
    </source>
</evidence>
<evidence type="ECO:0000256" key="7">
    <source>
        <dbReference type="ARBA" id="ARBA00023004"/>
    </source>
</evidence>
<evidence type="ECO:0000256" key="9">
    <source>
        <dbReference type="ARBA" id="ARBA00023136"/>
    </source>
</evidence>
<evidence type="ECO:0000256" key="5">
    <source>
        <dbReference type="ARBA" id="ARBA00022741"/>
    </source>
</evidence>
<evidence type="ECO:0000256" key="10">
    <source>
        <dbReference type="SAM" id="MobiDB-lite"/>
    </source>
</evidence>
<dbReference type="GO" id="GO:0005524">
    <property type="term" value="F:ATP binding"/>
    <property type="evidence" value="ECO:0007669"/>
    <property type="project" value="UniProtKB-KW"/>
</dbReference>
<keyword evidence="8" id="KW-0406">Ion transport</keyword>
<keyword evidence="13" id="KW-1185">Reference proteome</keyword>
<evidence type="ECO:0000313" key="12">
    <source>
        <dbReference type="EMBL" id="MBN9643915.1"/>
    </source>
</evidence>
<dbReference type="InterPro" id="IPR003593">
    <property type="entry name" value="AAA+_ATPase"/>
</dbReference>
<name>A0A939DZ48_9CORY</name>
<dbReference type="EMBL" id="JAFLEQ010000008">
    <property type="protein sequence ID" value="MBN9643915.1"/>
    <property type="molecule type" value="Genomic_DNA"/>
</dbReference>
<proteinExistence type="predicted"/>
<evidence type="ECO:0000313" key="13">
    <source>
        <dbReference type="Proteomes" id="UP000664332"/>
    </source>
</evidence>
<keyword evidence="2" id="KW-0813">Transport</keyword>
<gene>
    <name evidence="12" type="ORF">JZY06_04690</name>
</gene>
<dbReference type="CDD" id="cd03214">
    <property type="entry name" value="ABC_Iron-Siderophores_B12_Hemin"/>
    <property type="match status" value="1"/>
</dbReference>